<evidence type="ECO:0000256" key="1">
    <source>
        <dbReference type="SAM" id="Phobius"/>
    </source>
</evidence>
<reference evidence="2 3" key="1">
    <citation type="submission" date="2013-09" db="EMBL/GenBank/DDBJ databases">
        <title>Corchorus capsularis genome sequencing.</title>
        <authorList>
            <person name="Alam M."/>
            <person name="Haque M.S."/>
            <person name="Islam M.S."/>
            <person name="Emdad E.M."/>
            <person name="Islam M.M."/>
            <person name="Ahmed B."/>
            <person name="Halim A."/>
            <person name="Hossen Q.M.M."/>
            <person name="Hossain M.Z."/>
            <person name="Ahmed R."/>
            <person name="Khan M.M."/>
            <person name="Islam R."/>
            <person name="Rashid M.M."/>
            <person name="Khan S.A."/>
            <person name="Rahman M.S."/>
            <person name="Alam M."/>
        </authorList>
    </citation>
    <scope>NUCLEOTIDE SEQUENCE [LARGE SCALE GENOMIC DNA]</scope>
    <source>
        <strain evidence="3">cv. CVL-1</strain>
        <tissue evidence="2">Whole seedling</tissue>
    </source>
</reference>
<evidence type="ECO:0000313" key="3">
    <source>
        <dbReference type="Proteomes" id="UP000188268"/>
    </source>
</evidence>
<dbReference type="STRING" id="210143.A0A1R3GTC8"/>
<proteinExistence type="predicted"/>
<dbReference type="Gramene" id="OMO61365">
    <property type="protein sequence ID" value="OMO61365"/>
    <property type="gene ID" value="CCACVL1_23575"/>
</dbReference>
<sequence>MEIDPKTKDYKAFTEVVPLFLVIAIFVILFLPFNILYRSSILPSHMFVTLYLCPLCKVTPSDFSLVIN</sequence>
<protein>
    <submittedName>
        <fullName evidence="2">Uncharacterized protein</fullName>
    </submittedName>
</protein>
<gene>
    <name evidence="2" type="ORF">CCACVL1_23575</name>
</gene>
<accession>A0A1R3GTC8</accession>
<feature type="transmembrane region" description="Helical" evidence="1">
    <location>
        <begin position="16"/>
        <end position="37"/>
    </location>
</feature>
<evidence type="ECO:0000313" key="2">
    <source>
        <dbReference type="EMBL" id="OMO61365.1"/>
    </source>
</evidence>
<organism evidence="2 3">
    <name type="scientific">Corchorus capsularis</name>
    <name type="common">Jute</name>
    <dbReference type="NCBI Taxonomy" id="210143"/>
    <lineage>
        <taxon>Eukaryota</taxon>
        <taxon>Viridiplantae</taxon>
        <taxon>Streptophyta</taxon>
        <taxon>Embryophyta</taxon>
        <taxon>Tracheophyta</taxon>
        <taxon>Spermatophyta</taxon>
        <taxon>Magnoliopsida</taxon>
        <taxon>eudicotyledons</taxon>
        <taxon>Gunneridae</taxon>
        <taxon>Pentapetalae</taxon>
        <taxon>rosids</taxon>
        <taxon>malvids</taxon>
        <taxon>Malvales</taxon>
        <taxon>Malvaceae</taxon>
        <taxon>Grewioideae</taxon>
        <taxon>Apeibeae</taxon>
        <taxon>Corchorus</taxon>
    </lineage>
</organism>
<dbReference type="Proteomes" id="UP000188268">
    <property type="component" value="Unassembled WGS sequence"/>
</dbReference>
<keyword evidence="1" id="KW-0812">Transmembrane</keyword>
<dbReference type="AlphaFoldDB" id="A0A1R3GTC8"/>
<comment type="caution">
    <text evidence="2">The sequence shown here is derived from an EMBL/GenBank/DDBJ whole genome shotgun (WGS) entry which is preliminary data.</text>
</comment>
<dbReference type="EMBL" id="AWWV01013489">
    <property type="protein sequence ID" value="OMO61365.1"/>
    <property type="molecule type" value="Genomic_DNA"/>
</dbReference>
<keyword evidence="1" id="KW-0472">Membrane</keyword>
<keyword evidence="1" id="KW-1133">Transmembrane helix</keyword>
<keyword evidence="3" id="KW-1185">Reference proteome</keyword>
<dbReference type="OrthoDB" id="9970435at2759"/>
<name>A0A1R3GTC8_COCAP</name>